<evidence type="ECO:0000313" key="2">
    <source>
        <dbReference type="EMBL" id="PNR38053.1"/>
    </source>
</evidence>
<accession>A0A2K1J952</accession>
<evidence type="ECO:0000259" key="1">
    <source>
        <dbReference type="Pfam" id="PF00536"/>
    </source>
</evidence>
<dbReference type="EnsemblPlants" id="Pp3c16_18085V3.1">
    <property type="protein sequence ID" value="Pp3c16_18085V3.1"/>
    <property type="gene ID" value="Pp3c16_18085"/>
</dbReference>
<dbReference type="Gramene" id="Pp3c16_18078V3.1">
    <property type="protein sequence ID" value="Pp3c16_18078V3.1"/>
    <property type="gene ID" value="Pp3c16_18078"/>
</dbReference>
<protein>
    <recommendedName>
        <fullName evidence="1">SAM domain-containing protein</fullName>
    </recommendedName>
</protein>
<name>A0A2K1J952_PHYPA</name>
<feature type="domain" description="SAM" evidence="1">
    <location>
        <begin position="9"/>
        <end position="56"/>
    </location>
</feature>
<dbReference type="EnsemblPlants" id="Pp3c16_18078V3.1">
    <property type="protein sequence ID" value="Pp3c16_18078V3.1"/>
    <property type="gene ID" value="Pp3c16_18078"/>
</dbReference>
<reference evidence="2 5" key="2">
    <citation type="journal article" date="2018" name="Plant J.">
        <title>The Physcomitrella patens chromosome-scale assembly reveals moss genome structure and evolution.</title>
        <authorList>
            <person name="Lang D."/>
            <person name="Ullrich K.K."/>
            <person name="Murat F."/>
            <person name="Fuchs J."/>
            <person name="Jenkins J."/>
            <person name="Haas F.B."/>
            <person name="Piednoel M."/>
            <person name="Gundlach H."/>
            <person name="Van Bel M."/>
            <person name="Meyberg R."/>
            <person name="Vives C."/>
            <person name="Morata J."/>
            <person name="Symeonidi A."/>
            <person name="Hiss M."/>
            <person name="Muchero W."/>
            <person name="Kamisugi Y."/>
            <person name="Saleh O."/>
            <person name="Blanc G."/>
            <person name="Decker E.L."/>
            <person name="van Gessel N."/>
            <person name="Grimwood J."/>
            <person name="Hayes R.D."/>
            <person name="Graham S.W."/>
            <person name="Gunter L.E."/>
            <person name="McDaniel S.F."/>
            <person name="Hoernstein S.N.W."/>
            <person name="Larsson A."/>
            <person name="Li F.W."/>
            <person name="Perroud P.F."/>
            <person name="Phillips J."/>
            <person name="Ranjan P."/>
            <person name="Rokshar D.S."/>
            <person name="Rothfels C.J."/>
            <person name="Schneider L."/>
            <person name="Shu S."/>
            <person name="Stevenson D.W."/>
            <person name="Thummler F."/>
            <person name="Tillich M."/>
            <person name="Villarreal Aguilar J.C."/>
            <person name="Widiez T."/>
            <person name="Wong G.K."/>
            <person name="Wymore A."/>
            <person name="Zhang Y."/>
            <person name="Zimmer A.D."/>
            <person name="Quatrano R.S."/>
            <person name="Mayer K.F.X."/>
            <person name="Goodstein D."/>
            <person name="Casacuberta J.M."/>
            <person name="Vandepoele K."/>
            <person name="Reski R."/>
            <person name="Cuming A.C."/>
            <person name="Tuskan G.A."/>
            <person name="Maumus F."/>
            <person name="Salse J."/>
            <person name="Schmutz J."/>
            <person name="Rensing S.A."/>
        </authorList>
    </citation>
    <scope>NUCLEOTIDE SEQUENCE [LARGE SCALE GENOMIC DNA]</scope>
    <source>
        <strain evidence="4 5">cv. Gransden 2004</strain>
    </source>
</reference>
<dbReference type="EMBL" id="ABEU02000016">
    <property type="protein sequence ID" value="PNR38053.1"/>
    <property type="molecule type" value="Genomic_DNA"/>
</dbReference>
<dbReference type="AlphaFoldDB" id="A0A2K1J952"/>
<evidence type="ECO:0000313" key="5">
    <source>
        <dbReference type="Proteomes" id="UP000006727"/>
    </source>
</evidence>
<dbReference type="EMBL" id="ABEU02000016">
    <property type="protein sequence ID" value="PNR38056.1"/>
    <property type="molecule type" value="Genomic_DNA"/>
</dbReference>
<reference evidence="4" key="3">
    <citation type="submission" date="2020-12" db="UniProtKB">
        <authorList>
            <consortium name="EnsemblPlants"/>
        </authorList>
    </citation>
    <scope>IDENTIFICATION</scope>
</reference>
<evidence type="ECO:0000313" key="3">
    <source>
        <dbReference type="EMBL" id="PNR38056.1"/>
    </source>
</evidence>
<sequence length="65" mass="7550">MRVRMAWAKLILQKYEKNFKKGMSTDSTLHLLNDSSLRDVQIPPGPRLLILDHLKRFGDVARRSS</sequence>
<gene>
    <name evidence="2" type="ORF">PHYPA_021164</name>
    <name evidence="3" type="ORF">PHYPA_021167</name>
</gene>
<dbReference type="InterPro" id="IPR001660">
    <property type="entry name" value="SAM"/>
</dbReference>
<dbReference type="Proteomes" id="UP000006727">
    <property type="component" value="Chromosome 16"/>
</dbReference>
<reference evidence="2 5" key="1">
    <citation type="journal article" date="2008" name="Science">
        <title>The Physcomitrella genome reveals evolutionary insights into the conquest of land by plants.</title>
        <authorList>
            <person name="Rensing S."/>
            <person name="Lang D."/>
            <person name="Zimmer A."/>
            <person name="Terry A."/>
            <person name="Salamov A."/>
            <person name="Shapiro H."/>
            <person name="Nishiyama T."/>
            <person name="Perroud P.-F."/>
            <person name="Lindquist E."/>
            <person name="Kamisugi Y."/>
            <person name="Tanahashi T."/>
            <person name="Sakakibara K."/>
            <person name="Fujita T."/>
            <person name="Oishi K."/>
            <person name="Shin-I T."/>
            <person name="Kuroki Y."/>
            <person name="Toyoda A."/>
            <person name="Suzuki Y."/>
            <person name="Hashimoto A."/>
            <person name="Yamaguchi K."/>
            <person name="Sugano A."/>
            <person name="Kohara Y."/>
            <person name="Fujiyama A."/>
            <person name="Anterola A."/>
            <person name="Aoki S."/>
            <person name="Ashton N."/>
            <person name="Barbazuk W.B."/>
            <person name="Barker E."/>
            <person name="Bennetzen J."/>
            <person name="Bezanilla M."/>
            <person name="Blankenship R."/>
            <person name="Cho S.H."/>
            <person name="Dutcher S."/>
            <person name="Estelle M."/>
            <person name="Fawcett J.A."/>
            <person name="Gundlach H."/>
            <person name="Hanada K."/>
            <person name="Heyl A."/>
            <person name="Hicks K.A."/>
            <person name="Hugh J."/>
            <person name="Lohr M."/>
            <person name="Mayer K."/>
            <person name="Melkozernov A."/>
            <person name="Murata T."/>
            <person name="Nelson D."/>
            <person name="Pils B."/>
            <person name="Prigge M."/>
            <person name="Reiss B."/>
            <person name="Renner T."/>
            <person name="Rombauts S."/>
            <person name="Rushton P."/>
            <person name="Sanderfoot A."/>
            <person name="Schween G."/>
            <person name="Shiu S.-H."/>
            <person name="Stueber K."/>
            <person name="Theodoulou F.L."/>
            <person name="Tu H."/>
            <person name="Van de Peer Y."/>
            <person name="Verrier P.J."/>
            <person name="Waters E."/>
            <person name="Wood A."/>
            <person name="Yang L."/>
            <person name="Cove D."/>
            <person name="Cuming A."/>
            <person name="Hasebe M."/>
            <person name="Lucas S."/>
            <person name="Mishler D.B."/>
            <person name="Reski R."/>
            <person name="Grigoriev I."/>
            <person name="Quatrano R.S."/>
            <person name="Boore J.L."/>
        </authorList>
    </citation>
    <scope>NUCLEOTIDE SEQUENCE [LARGE SCALE GENOMIC DNA]</scope>
    <source>
        <strain evidence="4 5">cv. Gransden 2004</strain>
    </source>
</reference>
<evidence type="ECO:0000313" key="4">
    <source>
        <dbReference type="EnsemblPlants" id="Pp3c16_18078V3.1"/>
    </source>
</evidence>
<dbReference type="InterPro" id="IPR013761">
    <property type="entry name" value="SAM/pointed_sf"/>
</dbReference>
<dbReference type="CDD" id="cd09487">
    <property type="entry name" value="SAM_superfamily"/>
    <property type="match status" value="1"/>
</dbReference>
<dbReference type="Gramene" id="Pp3c16_18085V3.1">
    <property type="protein sequence ID" value="Pp3c16_18085V3.1"/>
    <property type="gene ID" value="Pp3c16_18085"/>
</dbReference>
<dbReference type="Gene3D" id="1.10.150.50">
    <property type="entry name" value="Transcription Factor, Ets-1"/>
    <property type="match status" value="1"/>
</dbReference>
<keyword evidence="5" id="KW-1185">Reference proteome</keyword>
<organism evidence="2">
    <name type="scientific">Physcomitrium patens</name>
    <name type="common">Spreading-leaved earth moss</name>
    <name type="synonym">Physcomitrella patens</name>
    <dbReference type="NCBI Taxonomy" id="3218"/>
    <lineage>
        <taxon>Eukaryota</taxon>
        <taxon>Viridiplantae</taxon>
        <taxon>Streptophyta</taxon>
        <taxon>Embryophyta</taxon>
        <taxon>Bryophyta</taxon>
        <taxon>Bryophytina</taxon>
        <taxon>Bryopsida</taxon>
        <taxon>Funariidae</taxon>
        <taxon>Funariales</taxon>
        <taxon>Funariaceae</taxon>
        <taxon>Physcomitrium</taxon>
    </lineage>
</organism>
<dbReference type="InParanoid" id="A0A2K1J952"/>
<dbReference type="STRING" id="3218.A0A2K1J952"/>
<dbReference type="Pfam" id="PF00536">
    <property type="entry name" value="SAM_1"/>
    <property type="match status" value="1"/>
</dbReference>
<proteinExistence type="predicted"/>
<dbReference type="SUPFAM" id="SSF47769">
    <property type="entry name" value="SAM/Pointed domain"/>
    <property type="match status" value="1"/>
</dbReference>
<dbReference type="PaxDb" id="3218-PP1S81_97V6.1"/>